<evidence type="ECO:0000313" key="2">
    <source>
        <dbReference type="EMBL" id="CAD8761589.1"/>
    </source>
</evidence>
<keyword evidence="1" id="KW-0472">Membrane</keyword>
<feature type="transmembrane region" description="Helical" evidence="1">
    <location>
        <begin position="159"/>
        <end position="180"/>
    </location>
</feature>
<accession>A0A7S0UJQ1</accession>
<protein>
    <submittedName>
        <fullName evidence="2">Uncharacterized protein</fullName>
    </submittedName>
</protein>
<dbReference type="EMBL" id="HBFL01002294">
    <property type="protein sequence ID" value="CAD8761589.1"/>
    <property type="molecule type" value="Transcribed_RNA"/>
</dbReference>
<keyword evidence="1" id="KW-0812">Transmembrane</keyword>
<reference evidence="2" key="1">
    <citation type="submission" date="2021-01" db="EMBL/GenBank/DDBJ databases">
        <authorList>
            <person name="Corre E."/>
            <person name="Pelletier E."/>
            <person name="Niang G."/>
            <person name="Scheremetjew M."/>
            <person name="Finn R."/>
            <person name="Kale V."/>
            <person name="Holt S."/>
            <person name="Cochrane G."/>
            <person name="Meng A."/>
            <person name="Brown T."/>
            <person name="Cohen L."/>
        </authorList>
    </citation>
    <scope>NUCLEOTIDE SEQUENCE</scope>
    <source>
        <strain evidence="2">UNC1205</strain>
    </source>
</reference>
<name>A0A7S0UJQ1_9STRA</name>
<evidence type="ECO:0000256" key="1">
    <source>
        <dbReference type="SAM" id="Phobius"/>
    </source>
</evidence>
<sequence length="282" mass="31278">MISVRSSMTRSIVGGRSTPNAGAAFLQANLPFPSSSSDEAKNNNSSPTVRRFVAPAYRRYLNRQQFLKENTRGLKPSIGARAPGIQKPSLEVAKDMGRSFSEMENDPLMVIAEIGSHSARCEVLKRHIMCVDEVDYDTAGKTLEELTAKSLEGLSFYTLPYKVGITLAVVAGVGAIPMVFDISTAMSFNAKFVTMDTPPPSDLDTVLETGAWTWNWMEPLTGTLSFSLLAFQYARQQFLNLGIKPFTQRVLHRRSQILINAYPQYNDRLLANFVESHPMSNN</sequence>
<gene>
    <name evidence="2" type="ORF">PDEL1432_LOCUS1629</name>
</gene>
<dbReference type="AlphaFoldDB" id="A0A7S0UJQ1"/>
<organism evidence="2">
    <name type="scientific">Pseudo-nitzschia delicatissima</name>
    <dbReference type="NCBI Taxonomy" id="44447"/>
    <lineage>
        <taxon>Eukaryota</taxon>
        <taxon>Sar</taxon>
        <taxon>Stramenopiles</taxon>
        <taxon>Ochrophyta</taxon>
        <taxon>Bacillariophyta</taxon>
        <taxon>Bacillariophyceae</taxon>
        <taxon>Bacillariophycidae</taxon>
        <taxon>Bacillariales</taxon>
        <taxon>Bacillariaceae</taxon>
        <taxon>Pseudo-nitzschia</taxon>
    </lineage>
</organism>
<keyword evidence="1" id="KW-1133">Transmembrane helix</keyword>
<proteinExistence type="predicted"/>